<feature type="transmembrane region" description="Helical" evidence="6">
    <location>
        <begin position="121"/>
        <end position="141"/>
    </location>
</feature>
<dbReference type="PANTHER" id="PTHR43124:SF3">
    <property type="entry name" value="CHLORAMPHENICOL EFFLUX PUMP RV0191"/>
    <property type="match status" value="1"/>
</dbReference>
<dbReference type="InterPro" id="IPR050189">
    <property type="entry name" value="MFS_Efflux_Transporters"/>
</dbReference>
<evidence type="ECO:0000313" key="8">
    <source>
        <dbReference type="EMBL" id="ABD11371.1"/>
    </source>
</evidence>
<keyword evidence="2" id="KW-1003">Cell membrane</keyword>
<name>Q2JBH1_FRACC</name>
<keyword evidence="4 6" id="KW-1133">Transmembrane helix</keyword>
<dbReference type="GO" id="GO:0022857">
    <property type="term" value="F:transmembrane transporter activity"/>
    <property type="evidence" value="ECO:0007669"/>
    <property type="project" value="InterPro"/>
</dbReference>
<evidence type="ECO:0000256" key="5">
    <source>
        <dbReference type="ARBA" id="ARBA00023136"/>
    </source>
</evidence>
<gene>
    <name evidence="8" type="ordered locus">Francci3_1997</name>
</gene>
<feature type="transmembrane region" description="Helical" evidence="6">
    <location>
        <begin position="93"/>
        <end position="115"/>
    </location>
</feature>
<evidence type="ECO:0000256" key="4">
    <source>
        <dbReference type="ARBA" id="ARBA00022989"/>
    </source>
</evidence>
<evidence type="ECO:0000313" key="9">
    <source>
        <dbReference type="Proteomes" id="UP000001937"/>
    </source>
</evidence>
<evidence type="ECO:0000256" key="6">
    <source>
        <dbReference type="SAM" id="Phobius"/>
    </source>
</evidence>
<dbReference type="KEGG" id="fra:Francci3_1997"/>
<dbReference type="PANTHER" id="PTHR43124">
    <property type="entry name" value="PURINE EFFLUX PUMP PBUE"/>
    <property type="match status" value="1"/>
</dbReference>
<proteinExistence type="predicted"/>
<comment type="subcellular location">
    <subcellularLocation>
        <location evidence="1">Cell membrane</location>
        <topology evidence="1">Multi-pass membrane protein</topology>
    </subcellularLocation>
</comment>
<dbReference type="Proteomes" id="UP000001937">
    <property type="component" value="Chromosome"/>
</dbReference>
<dbReference type="RefSeq" id="WP_011436428.1">
    <property type="nucleotide sequence ID" value="NC_007777.1"/>
</dbReference>
<dbReference type="InterPro" id="IPR020846">
    <property type="entry name" value="MFS_dom"/>
</dbReference>
<dbReference type="eggNOG" id="COG2814">
    <property type="taxonomic scope" value="Bacteria"/>
</dbReference>
<dbReference type="Gene3D" id="1.20.1250.20">
    <property type="entry name" value="MFS general substrate transporter like domains"/>
    <property type="match status" value="1"/>
</dbReference>
<dbReference type="HOGENOM" id="CLU_001265_59_9_11"/>
<dbReference type="Pfam" id="PF07690">
    <property type="entry name" value="MFS_1"/>
    <property type="match status" value="1"/>
</dbReference>
<feature type="transmembrane region" description="Helical" evidence="6">
    <location>
        <begin position="333"/>
        <end position="357"/>
    </location>
</feature>
<dbReference type="GO" id="GO:0005886">
    <property type="term" value="C:plasma membrane"/>
    <property type="evidence" value="ECO:0007669"/>
    <property type="project" value="UniProtKB-SubCell"/>
</dbReference>
<dbReference type="InterPro" id="IPR036259">
    <property type="entry name" value="MFS_trans_sf"/>
</dbReference>
<evidence type="ECO:0000259" key="7">
    <source>
        <dbReference type="PROSITE" id="PS50850"/>
    </source>
</evidence>
<feature type="transmembrane region" description="Helical" evidence="6">
    <location>
        <begin position="24"/>
        <end position="43"/>
    </location>
</feature>
<dbReference type="InterPro" id="IPR011701">
    <property type="entry name" value="MFS"/>
</dbReference>
<dbReference type="AlphaFoldDB" id="Q2JBH1"/>
<feature type="transmembrane region" description="Helical" evidence="6">
    <location>
        <begin position="182"/>
        <end position="205"/>
    </location>
</feature>
<dbReference type="EMBL" id="CP000249">
    <property type="protein sequence ID" value="ABD11371.1"/>
    <property type="molecule type" value="Genomic_DNA"/>
</dbReference>
<protein>
    <submittedName>
        <fullName evidence="8">Major facilitator superfamily MFS_1</fullName>
    </submittedName>
</protein>
<dbReference type="PROSITE" id="PS50850">
    <property type="entry name" value="MFS"/>
    <property type="match status" value="1"/>
</dbReference>
<feature type="transmembrane region" description="Helical" evidence="6">
    <location>
        <begin position="310"/>
        <end position="327"/>
    </location>
</feature>
<dbReference type="PhylomeDB" id="Q2JBH1"/>
<dbReference type="OrthoDB" id="146345at2"/>
<feature type="transmembrane region" description="Helical" evidence="6">
    <location>
        <begin position="153"/>
        <end position="176"/>
    </location>
</feature>
<keyword evidence="9" id="KW-1185">Reference proteome</keyword>
<feature type="transmembrane region" description="Helical" evidence="6">
    <location>
        <begin position="397"/>
        <end position="416"/>
    </location>
</feature>
<reference evidence="8 9" key="1">
    <citation type="journal article" date="2007" name="Genome Res.">
        <title>Genome characteristics of facultatively symbiotic Frankia sp. strains reflect host range and host plant biogeography.</title>
        <authorList>
            <person name="Normand P."/>
            <person name="Lapierre P."/>
            <person name="Tisa L.S."/>
            <person name="Gogarten J.P."/>
            <person name="Alloisio N."/>
            <person name="Bagnarol E."/>
            <person name="Bassi C.A."/>
            <person name="Berry A.M."/>
            <person name="Bickhart D.M."/>
            <person name="Choisne N."/>
            <person name="Couloux A."/>
            <person name="Cournoyer B."/>
            <person name="Cruveiller S."/>
            <person name="Daubin V."/>
            <person name="Demange N."/>
            <person name="Francino M.P."/>
            <person name="Goltsman E."/>
            <person name="Huang Y."/>
            <person name="Kopp O.R."/>
            <person name="Labarre L."/>
            <person name="Lapidus A."/>
            <person name="Lavire C."/>
            <person name="Marechal J."/>
            <person name="Martinez M."/>
            <person name="Mastronunzio J.E."/>
            <person name="Mullin B.C."/>
            <person name="Niemann J."/>
            <person name="Pujic P."/>
            <person name="Rawnsley T."/>
            <person name="Rouy Z."/>
            <person name="Schenowitz C."/>
            <person name="Sellstedt A."/>
            <person name="Tavares F."/>
            <person name="Tomkins J.P."/>
            <person name="Vallenet D."/>
            <person name="Valverde C."/>
            <person name="Wall L.G."/>
            <person name="Wang Y."/>
            <person name="Medigue C."/>
            <person name="Benson D.R."/>
        </authorList>
    </citation>
    <scope>NUCLEOTIDE SEQUENCE [LARGE SCALE GENOMIC DNA]</scope>
    <source>
        <strain evidence="9">DSM 45818 / CECT 9043 / CcI3</strain>
    </source>
</reference>
<evidence type="ECO:0000256" key="3">
    <source>
        <dbReference type="ARBA" id="ARBA00022692"/>
    </source>
</evidence>
<feature type="domain" description="Major facilitator superfamily (MFS) profile" evidence="7">
    <location>
        <begin position="24"/>
        <end position="423"/>
    </location>
</feature>
<dbReference type="SUPFAM" id="SSF103473">
    <property type="entry name" value="MFS general substrate transporter"/>
    <property type="match status" value="1"/>
</dbReference>
<organism evidence="8 9">
    <name type="scientific">Frankia casuarinae (strain DSM 45818 / CECT 9043 / HFP020203 / CcI3)</name>
    <dbReference type="NCBI Taxonomy" id="106370"/>
    <lineage>
        <taxon>Bacteria</taxon>
        <taxon>Bacillati</taxon>
        <taxon>Actinomycetota</taxon>
        <taxon>Actinomycetes</taxon>
        <taxon>Frankiales</taxon>
        <taxon>Frankiaceae</taxon>
        <taxon>Frankia</taxon>
    </lineage>
</organism>
<feature type="transmembrane region" description="Helical" evidence="6">
    <location>
        <begin position="244"/>
        <end position="267"/>
    </location>
</feature>
<keyword evidence="5 6" id="KW-0472">Membrane</keyword>
<evidence type="ECO:0000256" key="2">
    <source>
        <dbReference type="ARBA" id="ARBA00022475"/>
    </source>
</evidence>
<keyword evidence="3 6" id="KW-0812">Transmembrane</keyword>
<feature type="transmembrane region" description="Helical" evidence="6">
    <location>
        <begin position="63"/>
        <end position="86"/>
    </location>
</feature>
<feature type="transmembrane region" description="Helical" evidence="6">
    <location>
        <begin position="279"/>
        <end position="298"/>
    </location>
</feature>
<accession>Q2JBH1</accession>
<feature type="transmembrane region" description="Helical" evidence="6">
    <location>
        <begin position="369"/>
        <end position="391"/>
    </location>
</feature>
<sequence length="433" mass="44259">MTTRDAADAPEVASPAGRSRRNTALIFAATLAFTLSLAGSALKNTIQVDFSPIAVDLGVSRGTFAWSTTVFAVVIAVASPVVGVLADRFGGAAVLVSGTVLAGAAFLICAAAPGVSLFASVYGVLGAFAFTMLSYVPLGKLASELFTARGEGLAYAVMTNGPAVGFIVLVPLWVWLGAFASWRAVFVVAGLSMLLVLTPLALLLYRLSGQDEPAPTATPGTPGTADDARLGFGDRLRLAAANPVFLALTVAFTGCGITMAFVDVHLVTDLHEHGMSPGVVSGTLAMLGVFEILGSLAAGRRCDRGRVRQTLLVGYALRGGAMVLVAFDATVTASLAFGVIFGASYLATVVATTLWIGRVLPEGARATGLGLLWTLHSIGAALSSQLGALVADSYNSYTQVAMGEALLVGVSFLLIARLPAPRPAAVPAGASRQ</sequence>
<evidence type="ECO:0000256" key="1">
    <source>
        <dbReference type="ARBA" id="ARBA00004651"/>
    </source>
</evidence>